<gene>
    <name evidence="1" type="ORF">SCARUB_03271</name>
</gene>
<name>A0A1E3X7K8_9BACT</name>
<evidence type="ECO:0000313" key="1">
    <source>
        <dbReference type="EMBL" id="ODS31610.1"/>
    </source>
</evidence>
<dbReference type="EMBL" id="MAYW01000106">
    <property type="protein sequence ID" value="ODS31610.1"/>
    <property type="molecule type" value="Genomic_DNA"/>
</dbReference>
<sequence length="387" mass="44807">MMKIVFLGAGASHAAGYPLTSALLPELEKMTASTPNIFVPDYWKRFSEFRNKTTGVIKRIMFSTNPEVILSLIDLYTECYKNEEQESWKEFERLLKQSKFEAVNSEEIPDDSYDTEEKEFNKDKKVFFDAKLAIRDFLKCVDYFFLLRHCFDSTEKGTKRLQYLKSELSSLSKGDIVITTNWDTLAERVLSDNSRWTPRDGYGFQVQLKYVDSNGKPLSLTSDVTRTISESSDVKVLKLHGSYGWLQKEGNSELYLKSANYLQYLPIKNSKQNIYVVDSGAPSYDQDDVNPVMIYPSFFKQLKWPQLQSIWYQASKAMNEADEVHVIGYSLPESDTALLTLLNTIKFRLEENTIKKVTIDDPDSETRERWKNFLGEKITLRNRRLGN</sequence>
<dbReference type="SUPFAM" id="SSF52467">
    <property type="entry name" value="DHS-like NAD/FAD-binding domain"/>
    <property type="match status" value="1"/>
</dbReference>
<comment type="caution">
    <text evidence="1">The sequence shown here is derived from an EMBL/GenBank/DDBJ whole genome shotgun (WGS) entry which is preliminary data.</text>
</comment>
<protein>
    <submittedName>
        <fullName evidence="1">Uncharacterized protein</fullName>
    </submittedName>
</protein>
<dbReference type="Proteomes" id="UP000094056">
    <property type="component" value="Unassembled WGS sequence"/>
</dbReference>
<dbReference type="Pfam" id="PF13289">
    <property type="entry name" value="SIR2_2"/>
    <property type="match status" value="1"/>
</dbReference>
<evidence type="ECO:0000313" key="2">
    <source>
        <dbReference type="Proteomes" id="UP000094056"/>
    </source>
</evidence>
<dbReference type="AlphaFoldDB" id="A0A1E3X7K8"/>
<dbReference type="InterPro" id="IPR029035">
    <property type="entry name" value="DHS-like_NAD/FAD-binding_dom"/>
</dbReference>
<proteinExistence type="predicted"/>
<accession>A0A1E3X7K8</accession>
<reference evidence="1 2" key="1">
    <citation type="submission" date="2016-07" db="EMBL/GenBank/DDBJ databases">
        <title>Draft genome of Scalindua rubra, obtained from a brine-seawater interface in the Red Sea, sheds light on salt adaptation in anammox bacteria.</title>
        <authorList>
            <person name="Speth D.R."/>
            <person name="Lagkouvardos I."/>
            <person name="Wang Y."/>
            <person name="Qian P.-Y."/>
            <person name="Dutilh B.E."/>
            <person name="Jetten M.S."/>
        </authorList>
    </citation>
    <scope>NUCLEOTIDE SEQUENCE [LARGE SCALE GENOMIC DNA]</scope>
    <source>
        <strain evidence="1">BSI-1</strain>
    </source>
</reference>
<organism evidence="1 2">
    <name type="scientific">Candidatus Scalindua rubra</name>
    <dbReference type="NCBI Taxonomy" id="1872076"/>
    <lineage>
        <taxon>Bacteria</taxon>
        <taxon>Pseudomonadati</taxon>
        <taxon>Planctomycetota</taxon>
        <taxon>Candidatus Brocadiia</taxon>
        <taxon>Candidatus Brocadiales</taxon>
        <taxon>Candidatus Scalinduaceae</taxon>
        <taxon>Candidatus Scalindua</taxon>
    </lineage>
</organism>